<protein>
    <submittedName>
        <fullName evidence="1">Uncharacterized protein</fullName>
    </submittedName>
</protein>
<organism evidence="1 2">
    <name type="scientific">Leptospira santarosai serovar Shermani str. LT 821</name>
    <dbReference type="NCBI Taxonomy" id="758847"/>
    <lineage>
        <taxon>Bacteria</taxon>
        <taxon>Pseudomonadati</taxon>
        <taxon>Spirochaetota</taxon>
        <taxon>Spirochaetia</taxon>
        <taxon>Leptospirales</taxon>
        <taxon>Leptospiraceae</taxon>
        <taxon>Leptospira</taxon>
    </lineage>
</organism>
<sequence length="29" mass="3714">MEHDFSLEFEDNRKTNFLFSLLFDRMFQR</sequence>
<dbReference type="EMBL" id="CP006694">
    <property type="protein sequence ID" value="AIT10982.1"/>
    <property type="molecule type" value="Genomic_DNA"/>
</dbReference>
<evidence type="ECO:0000313" key="2">
    <source>
        <dbReference type="Proteomes" id="UP000035800"/>
    </source>
</evidence>
<reference evidence="1 2" key="2">
    <citation type="journal article" date="2014" name="Emerg. Microbes Infect.">
        <title>Potential impact on kidney infection: a whole-genome analysis of Leptospira santarosai serovar Shermani.</title>
        <authorList>
            <person name="Chou L.F."/>
            <person name="Chen T.W."/>
            <person name="Ko Y.C."/>
            <person name="Pan M.J."/>
            <person name="Tian Y.C."/>
            <person name="Chiu C.H."/>
            <person name="Tang P."/>
            <person name="Hung C.C."/>
            <person name="Yang C.W."/>
        </authorList>
    </citation>
    <scope>NUCLEOTIDE SEQUENCE</scope>
    <source>
        <strain evidence="1 2">LT 821</strain>
    </source>
</reference>
<evidence type="ECO:0000313" key="1">
    <source>
        <dbReference type="EMBL" id="AIT10982.1"/>
    </source>
</evidence>
<name>A0A097ESR9_9LEPT</name>
<dbReference type="Proteomes" id="UP000035800">
    <property type="component" value="Chromosome I"/>
</dbReference>
<gene>
    <name evidence="1" type="ORF">LSS_22305</name>
</gene>
<proteinExistence type="predicted"/>
<reference evidence="1 2" key="1">
    <citation type="journal article" date="2012" name="Gene">
        <title>Sequence of Leptospira santarosai serovar Shermani genome and prediction of virulence-associated genes.</title>
        <authorList>
            <person name="Chou L.F."/>
            <person name="Chen Y.T."/>
            <person name="Lu C.W."/>
            <person name="Ko Y.C."/>
            <person name="Tang C.Y."/>
            <person name="Pan M.J."/>
            <person name="Tian Y.C."/>
            <person name="Chiu C.H."/>
            <person name="Hung C.C."/>
            <person name="Yang C.W."/>
        </authorList>
    </citation>
    <scope>NUCLEOTIDE SEQUENCE [LARGE SCALE GENOMIC DNA]</scope>
    <source>
        <strain evidence="1">LT 821</strain>
    </source>
</reference>
<dbReference type="AlphaFoldDB" id="A0A097ESR9"/>
<accession>A0A097ESR9</accession>
<dbReference type="KEGG" id="lst:LSS_22305"/>